<sequence length="1425" mass="155856">MSINSITEISSPTIGTKLHVQIPSTGPSRDTHSTSHIPAPTQRPHPSTHQNQNQQLQQQIIHRDPGPRNSSHNTVNQPIFGPLPQTSRNNLLPPPTSSPAVLVGPGKPGASTSFSGTIPLQSRSVQQSRRGSAPTLYPHVASPSSASASPVFLHRLPNTGPTSSVGLGHPTQNLAISSTHPHVSPRQAPNHPPQSAVSSSPPQPHASTSTPTQSATVSHSTPFQHATASLLSSAQRALEQTWNTLLQSAEKEISGLHDVHTSQIRVWAEYAESFKREADKLKLELREREARAERYKREVEQLRQRQQRIPDQRSEQIQLELIAQLQKELSAAKGERDALIQIQKGGRLGGDGPSSPSGPATTDNSSQIMLQLQAQNHLVDRLRKERNDLRRQVANMLLSPPQNTQSGPLQSSQQGLLQEPPDPGLSSLRSENLQLARDFASLQAAHSNLLNTVGDNSLIVSQENTQSLANHNPMYSRLQRDFDDLLEKEEKARIKLNIAEDALKVERERAFEVDEKRKKEKIARKEAEREVGELRERIGSLERQLENRLKEEGGSGIMERQVDPEAREAVERRGDVIGVDGETEEVSKTHAIPLQSDPELRSPLKSPAGRSRSPRHSRNNIARNSPIDVDADTDIPDHAQDVTQGLPPPTPPLTGLSASSPQPQPPTSMFTTIQSHEDTHFAQHIRRRSRSASLPNDAPCYRPGSGYSNCQSSQPASRVASPTPASRPSSMQDSRPSVPPFRDSPPAPISHNEIVPPEGTPSPQSPFTDNDLLLRGSMRRYQKSYAPLQDGMSSPTSDAPPFRDRIPSRPPSTSPSRPSSSGVGIIPPGARRKSASPLPRLNMNVLVNNKLIQRSPSSFSPNPYLSKTNNHRLNRSQSPSSPIDAHRIDDREKGEEEDETSKNRDREKVKEKFVEEGEVGEISGDVMLEHGTPRHQVPVSALRPGLEFSSMSVTAPTDRISSPSVFTTVAYRDYGDSRPPSRLHERRDSNREPSSAELRSSPLPLQSSGGAVPNGHGEHFANNLKRKSIHDAYVQQSRAQDRERSHSHHDAPLQSRSQNREYELERAYSHPHKLAKMVRDDGHVVAVAYPGDRMEFNRHRDNSYPPYAKPYSNGSGSHYLPSSLPSPPPPQSAVPMSISPVTPASPAFSKASHPSLPPRPKVEQNTSYNHGHSMNRSEATRRNSSDSPSVSPAYVTSPLSSSSGNSGRSHGHQPPPAPNPSNSNKHMFTTFASHSGSAPHPVQPYSSFPMQHSIQNPHPSTQLPIPEAVRSVDGWKKTGPWSSQSQSGANGTGKAWATAPGGGGSQDQSKNSTTPTPAPVKQLSFKHVELLYDTVGGEYVCRECRLSSTSRMTKPQSFPTTSRSFTEIFAHYSEQHKEKEEEVLKWSPVKLQEQLVLLKRGGPHGSIGNGTGGGGGRKSGKKGTK</sequence>
<feature type="compositionally biased region" description="Polar residues" evidence="2">
    <location>
        <begin position="853"/>
        <end position="868"/>
    </location>
</feature>
<feature type="compositionally biased region" description="Basic and acidic residues" evidence="2">
    <location>
        <begin position="884"/>
        <end position="915"/>
    </location>
</feature>
<accession>A0A9P5Q8H0</accession>
<gene>
    <name evidence="3" type="ORF">BDP27DRAFT_805413</name>
</gene>
<feature type="region of interest" description="Disordered" evidence="2">
    <location>
        <begin position="1"/>
        <end position="223"/>
    </location>
</feature>
<feature type="compositionally biased region" description="Polar residues" evidence="2">
    <location>
        <begin position="1163"/>
        <end position="1177"/>
    </location>
</feature>
<feature type="compositionally biased region" description="Pro residues" evidence="2">
    <location>
        <begin position="737"/>
        <end position="748"/>
    </location>
</feature>
<feature type="coiled-coil region" evidence="1">
    <location>
        <begin position="271"/>
        <end position="342"/>
    </location>
</feature>
<evidence type="ECO:0000256" key="2">
    <source>
        <dbReference type="SAM" id="MobiDB-lite"/>
    </source>
</evidence>
<feature type="region of interest" description="Disordered" evidence="2">
    <location>
        <begin position="853"/>
        <end position="930"/>
    </location>
</feature>
<feature type="region of interest" description="Disordered" evidence="2">
    <location>
        <begin position="1400"/>
        <end position="1425"/>
    </location>
</feature>
<protein>
    <submittedName>
        <fullName evidence="3">Uncharacterized protein</fullName>
    </submittedName>
</protein>
<feature type="compositionally biased region" description="Polar residues" evidence="2">
    <location>
        <begin position="1244"/>
        <end position="1263"/>
    </location>
</feature>
<feature type="compositionally biased region" description="Low complexity" evidence="2">
    <location>
        <begin position="1197"/>
        <end position="1208"/>
    </location>
</feature>
<feature type="compositionally biased region" description="Gly residues" evidence="2">
    <location>
        <begin position="1403"/>
        <end position="1417"/>
    </location>
</feature>
<feature type="compositionally biased region" description="Polar residues" evidence="2">
    <location>
        <begin position="1225"/>
        <end position="1236"/>
    </location>
</feature>
<reference evidence="3" key="1">
    <citation type="submission" date="2020-11" db="EMBL/GenBank/DDBJ databases">
        <authorList>
            <consortium name="DOE Joint Genome Institute"/>
            <person name="Ahrendt S."/>
            <person name="Riley R."/>
            <person name="Andreopoulos W."/>
            <person name="Labutti K."/>
            <person name="Pangilinan J."/>
            <person name="Ruiz-Duenas F.J."/>
            <person name="Barrasa J.M."/>
            <person name="Sanchez-Garcia M."/>
            <person name="Camarero S."/>
            <person name="Miyauchi S."/>
            <person name="Serrano A."/>
            <person name="Linde D."/>
            <person name="Babiker R."/>
            <person name="Drula E."/>
            <person name="Ayuso-Fernandez I."/>
            <person name="Pacheco R."/>
            <person name="Padilla G."/>
            <person name="Ferreira P."/>
            <person name="Barriuso J."/>
            <person name="Kellner H."/>
            <person name="Castanera R."/>
            <person name="Alfaro M."/>
            <person name="Ramirez L."/>
            <person name="Pisabarro A.G."/>
            <person name="Kuo A."/>
            <person name="Tritt A."/>
            <person name="Lipzen A."/>
            <person name="He G."/>
            <person name="Yan M."/>
            <person name="Ng V."/>
            <person name="Cullen D."/>
            <person name="Martin F."/>
            <person name="Rosso M.-N."/>
            <person name="Henrissat B."/>
            <person name="Hibbett D."/>
            <person name="Martinez A.T."/>
            <person name="Grigoriev I.V."/>
        </authorList>
    </citation>
    <scope>NUCLEOTIDE SEQUENCE</scope>
    <source>
        <strain evidence="3">AH 40177</strain>
    </source>
</reference>
<keyword evidence="1" id="KW-0175">Coiled coil</keyword>
<dbReference type="Proteomes" id="UP000772434">
    <property type="component" value="Unassembled WGS sequence"/>
</dbReference>
<keyword evidence="4" id="KW-1185">Reference proteome</keyword>
<feature type="compositionally biased region" description="Low complexity" evidence="2">
    <location>
        <begin position="814"/>
        <end position="829"/>
    </location>
</feature>
<feature type="compositionally biased region" description="Polar residues" evidence="2">
    <location>
        <begin position="1280"/>
        <end position="1289"/>
    </location>
</feature>
<feature type="region of interest" description="Disordered" evidence="2">
    <location>
        <begin position="546"/>
        <end position="841"/>
    </location>
</feature>
<feature type="compositionally biased region" description="Basic and acidic residues" evidence="2">
    <location>
        <begin position="1039"/>
        <end position="1051"/>
    </location>
</feature>
<feature type="compositionally biased region" description="Polar residues" evidence="2">
    <location>
        <begin position="208"/>
        <end position="223"/>
    </location>
</feature>
<feature type="compositionally biased region" description="Low complexity" evidence="2">
    <location>
        <begin position="50"/>
        <end position="59"/>
    </location>
</feature>
<feature type="region of interest" description="Disordered" evidence="2">
    <location>
        <begin position="1034"/>
        <end position="1060"/>
    </location>
</feature>
<evidence type="ECO:0000256" key="1">
    <source>
        <dbReference type="SAM" id="Coils"/>
    </source>
</evidence>
<feature type="region of interest" description="Disordered" evidence="2">
    <location>
        <begin position="971"/>
        <end position="1020"/>
    </location>
</feature>
<feature type="compositionally biased region" description="Basic and acidic residues" evidence="2">
    <location>
        <begin position="560"/>
        <end position="575"/>
    </location>
</feature>
<name>A0A9P5Q8H0_9AGAR</name>
<feature type="compositionally biased region" description="Polar residues" evidence="2">
    <location>
        <begin position="723"/>
        <end position="735"/>
    </location>
</feature>
<feature type="compositionally biased region" description="Basic and acidic residues" evidence="2">
    <location>
        <begin position="982"/>
        <end position="991"/>
    </location>
</feature>
<feature type="region of interest" description="Disordered" evidence="2">
    <location>
        <begin position="343"/>
        <end position="364"/>
    </location>
</feature>
<feature type="compositionally biased region" description="Polar residues" evidence="2">
    <location>
        <begin position="706"/>
        <end position="716"/>
    </location>
</feature>
<organism evidence="3 4">
    <name type="scientific">Rhodocollybia butyracea</name>
    <dbReference type="NCBI Taxonomy" id="206335"/>
    <lineage>
        <taxon>Eukaryota</taxon>
        <taxon>Fungi</taxon>
        <taxon>Dikarya</taxon>
        <taxon>Basidiomycota</taxon>
        <taxon>Agaricomycotina</taxon>
        <taxon>Agaricomycetes</taxon>
        <taxon>Agaricomycetidae</taxon>
        <taxon>Agaricales</taxon>
        <taxon>Marasmiineae</taxon>
        <taxon>Omphalotaceae</taxon>
        <taxon>Rhodocollybia</taxon>
    </lineage>
</organism>
<feature type="compositionally biased region" description="Polar residues" evidence="2">
    <location>
        <begin position="110"/>
        <end position="120"/>
    </location>
</feature>
<comment type="caution">
    <text evidence="3">The sequence shown here is derived from an EMBL/GenBank/DDBJ whole genome shotgun (WGS) entry which is preliminary data.</text>
</comment>
<feature type="compositionally biased region" description="Low complexity" evidence="2">
    <location>
        <begin position="141"/>
        <end position="150"/>
    </location>
</feature>
<feature type="region of interest" description="Disordered" evidence="2">
    <location>
        <begin position="1095"/>
        <end position="1320"/>
    </location>
</feature>
<feature type="compositionally biased region" description="Polar residues" evidence="2">
    <location>
        <begin position="159"/>
        <end position="181"/>
    </location>
</feature>
<dbReference type="EMBL" id="JADNRY010000006">
    <property type="protein sequence ID" value="KAF9076588.1"/>
    <property type="molecule type" value="Genomic_DNA"/>
</dbReference>
<feature type="compositionally biased region" description="Low complexity" evidence="2">
    <location>
        <begin position="405"/>
        <end position="419"/>
    </location>
</feature>
<feature type="compositionally biased region" description="Polar residues" evidence="2">
    <location>
        <begin position="1"/>
        <end position="14"/>
    </location>
</feature>
<feature type="region of interest" description="Disordered" evidence="2">
    <location>
        <begin position="398"/>
        <end position="428"/>
    </location>
</feature>
<evidence type="ECO:0000313" key="3">
    <source>
        <dbReference type="EMBL" id="KAF9076588.1"/>
    </source>
</evidence>
<evidence type="ECO:0000313" key="4">
    <source>
        <dbReference type="Proteomes" id="UP000772434"/>
    </source>
</evidence>
<feature type="compositionally biased region" description="Polar residues" evidence="2">
    <location>
        <begin position="1306"/>
        <end position="1315"/>
    </location>
</feature>
<feature type="compositionally biased region" description="Polar residues" evidence="2">
    <location>
        <begin position="68"/>
        <end position="77"/>
    </location>
</feature>
<dbReference type="OrthoDB" id="2991710at2759"/>
<proteinExistence type="predicted"/>
<feature type="compositionally biased region" description="Low complexity" evidence="2">
    <location>
        <begin position="121"/>
        <end position="130"/>
    </location>
</feature>